<dbReference type="SUPFAM" id="SSF53720">
    <property type="entry name" value="ALDH-like"/>
    <property type="match status" value="1"/>
</dbReference>
<evidence type="ECO:0000256" key="1">
    <source>
        <dbReference type="ARBA" id="ARBA00022737"/>
    </source>
</evidence>
<dbReference type="Gene3D" id="1.25.10.10">
    <property type="entry name" value="Leucine-rich Repeat Variant"/>
    <property type="match status" value="1"/>
</dbReference>
<feature type="repeat" description="Pumilio" evidence="3">
    <location>
        <begin position="274"/>
        <end position="309"/>
    </location>
</feature>
<dbReference type="InterPro" id="IPR011989">
    <property type="entry name" value="ARM-like"/>
</dbReference>
<name>A0A9D5BT99_9LILI</name>
<gene>
    <name evidence="6" type="ORF">J5N97_001786</name>
</gene>
<dbReference type="Pfam" id="PF00806">
    <property type="entry name" value="PUF"/>
    <property type="match status" value="2"/>
</dbReference>
<dbReference type="AlphaFoldDB" id="A0A9D5BT99"/>
<dbReference type="PROSITE" id="PS50303">
    <property type="entry name" value="PUM_HD"/>
    <property type="match status" value="1"/>
</dbReference>
<dbReference type="Proteomes" id="UP001085076">
    <property type="component" value="Unassembled WGS sequence"/>
</dbReference>
<keyword evidence="1" id="KW-0677">Repeat</keyword>
<feature type="repeat" description="Pumilio" evidence="3">
    <location>
        <begin position="238"/>
        <end position="273"/>
    </location>
</feature>
<protein>
    <recommendedName>
        <fullName evidence="5">PUM-HD domain-containing protein</fullName>
    </recommendedName>
</protein>
<dbReference type="InterPro" id="IPR001313">
    <property type="entry name" value="Pumilio_RNA-bd_rpt"/>
</dbReference>
<proteinExistence type="predicted"/>
<keyword evidence="4" id="KW-0472">Membrane</keyword>
<evidence type="ECO:0000256" key="2">
    <source>
        <dbReference type="ARBA" id="ARBA00022845"/>
    </source>
</evidence>
<dbReference type="SUPFAM" id="SSF48371">
    <property type="entry name" value="ARM repeat"/>
    <property type="match status" value="1"/>
</dbReference>
<dbReference type="InterPro" id="IPR016162">
    <property type="entry name" value="Ald_DH_N"/>
</dbReference>
<evidence type="ECO:0000256" key="3">
    <source>
        <dbReference type="PROSITE-ProRule" id="PRU00317"/>
    </source>
</evidence>
<keyword evidence="4" id="KW-0812">Transmembrane</keyword>
<dbReference type="PANTHER" id="PTHR11063:SF8">
    <property type="entry name" value="DELTA-1-PYRROLINE-5-CARBOXYLATE SYNTHASE"/>
    <property type="match status" value="1"/>
</dbReference>
<dbReference type="GO" id="GO:0006417">
    <property type="term" value="P:regulation of translation"/>
    <property type="evidence" value="ECO:0007669"/>
    <property type="project" value="UniProtKB-KW"/>
</dbReference>
<feature type="domain" description="PUM-HD" evidence="5">
    <location>
        <begin position="216"/>
        <end position="361"/>
    </location>
</feature>
<dbReference type="InterPro" id="IPR033133">
    <property type="entry name" value="PUM-HD"/>
</dbReference>
<dbReference type="InterPro" id="IPR016161">
    <property type="entry name" value="Ald_DH/histidinol_DH"/>
</dbReference>
<comment type="caution">
    <text evidence="6">The sequence shown here is derived from an EMBL/GenBank/DDBJ whole genome shotgun (WGS) entry which is preliminary data.</text>
</comment>
<dbReference type="InterPro" id="IPR016024">
    <property type="entry name" value="ARM-type_fold"/>
</dbReference>
<dbReference type="SMART" id="SM00025">
    <property type="entry name" value="Pumilio"/>
    <property type="match status" value="2"/>
</dbReference>
<feature type="transmembrane region" description="Helical" evidence="4">
    <location>
        <begin position="122"/>
        <end position="141"/>
    </location>
</feature>
<reference evidence="6 7" key="1">
    <citation type="journal article" date="2022" name="Hortic Res">
        <title>The genome of Dioscorea zingiberensis sheds light on the biosynthesis, origin and evolution of the medicinally important diosgenin saponins.</title>
        <authorList>
            <person name="Li Y."/>
            <person name="Tan C."/>
            <person name="Li Z."/>
            <person name="Guo J."/>
            <person name="Li S."/>
            <person name="Chen X."/>
            <person name="Wang C."/>
            <person name="Dai X."/>
            <person name="Yang H."/>
            <person name="Song W."/>
            <person name="Hou L."/>
            <person name="Xu J."/>
            <person name="Tong Z."/>
            <person name="Xu A."/>
            <person name="Yuan X."/>
            <person name="Wang W."/>
            <person name="Yang Q."/>
            <person name="Chen L."/>
            <person name="Sun Z."/>
            <person name="Wang K."/>
            <person name="Pan B."/>
            <person name="Chen J."/>
            <person name="Bao Y."/>
            <person name="Liu F."/>
            <person name="Qi X."/>
            <person name="Gang D.R."/>
            <person name="Wen J."/>
            <person name="Li J."/>
        </authorList>
    </citation>
    <scope>NUCLEOTIDE SEQUENCE [LARGE SCALE GENOMIC DNA]</scope>
    <source>
        <strain evidence="6">Dzin_1.0</strain>
    </source>
</reference>
<evidence type="ECO:0000313" key="7">
    <source>
        <dbReference type="Proteomes" id="UP001085076"/>
    </source>
</evidence>
<accession>A0A9D5BT99</accession>
<dbReference type="PANTHER" id="PTHR11063">
    <property type="entry name" value="GLUTAMATE SEMIALDEHYDE DEHYDROGENASE"/>
    <property type="match status" value="1"/>
</dbReference>
<keyword evidence="4" id="KW-1133">Transmembrane helix</keyword>
<dbReference type="Gene3D" id="3.40.605.10">
    <property type="entry name" value="Aldehyde Dehydrogenase, Chain A, domain 1"/>
    <property type="match status" value="2"/>
</dbReference>
<dbReference type="PROSITE" id="PS50302">
    <property type="entry name" value="PUM"/>
    <property type="match status" value="2"/>
</dbReference>
<dbReference type="EMBL" id="JAGGNH010000085">
    <property type="protein sequence ID" value="KAJ0960384.1"/>
    <property type="molecule type" value="Genomic_DNA"/>
</dbReference>
<dbReference type="GO" id="GO:0004350">
    <property type="term" value="F:glutamate-5-semialdehyde dehydrogenase activity"/>
    <property type="evidence" value="ECO:0007669"/>
    <property type="project" value="TreeGrafter"/>
</dbReference>
<dbReference type="OrthoDB" id="668540at2759"/>
<keyword evidence="7" id="KW-1185">Reference proteome</keyword>
<evidence type="ECO:0000313" key="6">
    <source>
        <dbReference type="EMBL" id="KAJ0960384.1"/>
    </source>
</evidence>
<keyword evidence="2" id="KW-0810">Translation regulation</keyword>
<dbReference type="GO" id="GO:0003723">
    <property type="term" value="F:RNA binding"/>
    <property type="evidence" value="ECO:0007669"/>
    <property type="project" value="InterPro"/>
</dbReference>
<evidence type="ECO:0000256" key="4">
    <source>
        <dbReference type="SAM" id="Phobius"/>
    </source>
</evidence>
<sequence>MDLWVSSKEVGDVKWSFQLGIVQGVFRYESDLPTIDAMFDKAHLIFKKILLDNVDALEANEKLIKVENVADIVAAQQAGYEKSLISRLTLNPRKARYHEIKLLILYYCMTTVKFCSTPSTSVYFHVFFVALYIATINLYDIRLDYIARMEMSEVASLAVRSGNGILLKGGKEATRSNVILRKVINGAIPSIVGEKLIGLVTSRDEILDFLKEILLLYEHLLKNGALNDFIVELRSQDDVVGKVYTMAKDQIGCRFLQKKFTEGDPKDIEKIFGEIISYIVELMNDPFRNYLVQKLLEVCNEDQRMCILSLLVHLGSYDINGSYRYVEDDDGNKKYFAAFHLNDSFMLVVIIDDFVDFFSES</sequence>
<organism evidence="6 7">
    <name type="scientific">Dioscorea zingiberensis</name>
    <dbReference type="NCBI Taxonomy" id="325984"/>
    <lineage>
        <taxon>Eukaryota</taxon>
        <taxon>Viridiplantae</taxon>
        <taxon>Streptophyta</taxon>
        <taxon>Embryophyta</taxon>
        <taxon>Tracheophyta</taxon>
        <taxon>Spermatophyta</taxon>
        <taxon>Magnoliopsida</taxon>
        <taxon>Liliopsida</taxon>
        <taxon>Dioscoreales</taxon>
        <taxon>Dioscoreaceae</taxon>
        <taxon>Dioscorea</taxon>
    </lineage>
</organism>
<evidence type="ECO:0000259" key="5">
    <source>
        <dbReference type="PROSITE" id="PS50303"/>
    </source>
</evidence>